<gene>
    <name evidence="4" type="ORF">HCU67_03640</name>
</gene>
<proteinExistence type="predicted"/>
<dbReference type="SUPFAM" id="SSF48452">
    <property type="entry name" value="TPR-like"/>
    <property type="match status" value="2"/>
</dbReference>
<protein>
    <submittedName>
        <fullName evidence="4">Tetratricopeptide repeat protein</fullName>
    </submittedName>
</protein>
<evidence type="ECO:0000256" key="1">
    <source>
        <dbReference type="PROSITE-ProRule" id="PRU00339"/>
    </source>
</evidence>
<dbReference type="Gene3D" id="1.25.40.10">
    <property type="entry name" value="Tetratricopeptide repeat domain"/>
    <property type="match status" value="3"/>
</dbReference>
<dbReference type="InterPro" id="IPR019734">
    <property type="entry name" value="TPR_rpt"/>
</dbReference>
<evidence type="ECO:0000256" key="2">
    <source>
        <dbReference type="SAM" id="Phobius"/>
    </source>
</evidence>
<dbReference type="InterPro" id="IPR050640">
    <property type="entry name" value="Bact_2-comp_sensor_kinase"/>
</dbReference>
<dbReference type="Proteomes" id="UP000718451">
    <property type="component" value="Unassembled WGS sequence"/>
</dbReference>
<comment type="caution">
    <text evidence="4">The sequence shown here is derived from an EMBL/GenBank/DDBJ whole genome shotgun (WGS) entry which is preliminary data.</text>
</comment>
<keyword evidence="1" id="KW-0802">TPR repeat</keyword>
<dbReference type="InterPro" id="IPR011990">
    <property type="entry name" value="TPR-like_helical_dom_sf"/>
</dbReference>
<evidence type="ECO:0000259" key="3">
    <source>
        <dbReference type="Pfam" id="PF06580"/>
    </source>
</evidence>
<dbReference type="Gene3D" id="3.30.565.10">
    <property type="entry name" value="Histidine kinase-like ATPase, C-terminal domain"/>
    <property type="match status" value="1"/>
</dbReference>
<dbReference type="SUPFAM" id="SSF55874">
    <property type="entry name" value="ATPase domain of HSP90 chaperone/DNA topoisomerase II/histidine kinase"/>
    <property type="match status" value="1"/>
</dbReference>
<name>A0ABX1GM91_9FLAO</name>
<keyword evidence="2" id="KW-0812">Transmembrane</keyword>
<keyword evidence="5" id="KW-1185">Reference proteome</keyword>
<reference evidence="4 5" key="1">
    <citation type="submission" date="2020-04" db="EMBL/GenBank/DDBJ databases">
        <authorList>
            <person name="Yoon J."/>
        </authorList>
    </citation>
    <scope>NUCLEOTIDE SEQUENCE [LARGE SCALE GENOMIC DNA]</scope>
    <source>
        <strain evidence="4 5">DJ-13</strain>
    </source>
</reference>
<feature type="repeat" description="TPR" evidence="1">
    <location>
        <begin position="91"/>
        <end position="124"/>
    </location>
</feature>
<dbReference type="RefSeq" id="WP_168551221.1">
    <property type="nucleotide sequence ID" value="NZ_JAAWWL010000001.1"/>
</dbReference>
<dbReference type="Pfam" id="PF06580">
    <property type="entry name" value="His_kinase"/>
    <property type="match status" value="1"/>
</dbReference>
<dbReference type="InterPro" id="IPR010559">
    <property type="entry name" value="Sig_transdc_His_kin_internal"/>
</dbReference>
<accession>A0ABX1GM91</accession>
<dbReference type="Pfam" id="PF13424">
    <property type="entry name" value="TPR_12"/>
    <property type="match status" value="2"/>
</dbReference>
<keyword evidence="2" id="KW-0472">Membrane</keyword>
<feature type="transmembrane region" description="Helical" evidence="2">
    <location>
        <begin position="415"/>
        <end position="433"/>
    </location>
</feature>
<organism evidence="4 5">
    <name type="scientific">Croceivirga thetidis</name>
    <dbReference type="NCBI Taxonomy" id="2721623"/>
    <lineage>
        <taxon>Bacteria</taxon>
        <taxon>Pseudomonadati</taxon>
        <taxon>Bacteroidota</taxon>
        <taxon>Flavobacteriia</taxon>
        <taxon>Flavobacteriales</taxon>
        <taxon>Flavobacteriaceae</taxon>
        <taxon>Croceivirga</taxon>
    </lineage>
</organism>
<sequence>MFPKTTLTNFSRNILKYITQLGLVSSLLFTTKGLAQEAPPEFTSSVQRLIELKPTSYQAFYDELKPFRYDTVLMNAFVKRSIETDYPEGQSFALNQLGTKFRNLSQYNRAIELHRRALRLAEQVDNVELKVLSHNLMGVAYRRMDAIKSALDNNQEALRLAESEKEPTRHLKRHINIAYNSIGNLYQTLEQYDLAIEQFKKALQLETDLNNKLGMAINNQNIGDCLEQKGDLKQALDYYRKSLAYNEEINSDYGLLICKTSIAQIYLKQDSPRPALEILESLSDLMAKNGDDFINTWVLSNFGWAHTQTGDFDIAKKYLDSSLTVTRKSQLPNMETLTLRRLSELEARKGNFKDSRDFLQASYEVKEQITNVQNRSYIHDVIEKYESEKKDTEIASLANETELIKLRLRRNQTRILIGILMIALVSTILFVMYRQYKSNNEKKVLSLEQNMLRSQMNPHFLFNSLNSIKLYIINNDQKKAVHYLNKFSKLVRKILEGSSMKEISLEEELETVDLYLNIENIRFSEEINFQIKVDNNIDVERIKIPSLVLQPFLENAIWHGLSSKEGDKNLLVQVSKDDDYHLKISIKDNGVGRAASEIAKEKRVLKRKSVGIDITKERLANFSKDFQNDFDVSIIDLYDHGNKPAGTEVILRIPTI</sequence>
<dbReference type="SMART" id="SM00028">
    <property type="entry name" value="TPR"/>
    <property type="match status" value="5"/>
</dbReference>
<dbReference type="PANTHER" id="PTHR34220:SF7">
    <property type="entry name" value="SENSOR HISTIDINE KINASE YPDA"/>
    <property type="match status" value="1"/>
</dbReference>
<feature type="repeat" description="TPR" evidence="1">
    <location>
        <begin position="176"/>
        <end position="209"/>
    </location>
</feature>
<dbReference type="PROSITE" id="PS50293">
    <property type="entry name" value="TPR_REGION"/>
    <property type="match status" value="1"/>
</dbReference>
<dbReference type="InterPro" id="IPR036890">
    <property type="entry name" value="HATPase_C_sf"/>
</dbReference>
<dbReference type="EMBL" id="JAAWWL010000001">
    <property type="protein sequence ID" value="NKI31021.1"/>
    <property type="molecule type" value="Genomic_DNA"/>
</dbReference>
<evidence type="ECO:0000313" key="5">
    <source>
        <dbReference type="Proteomes" id="UP000718451"/>
    </source>
</evidence>
<feature type="domain" description="Signal transduction histidine kinase internal region" evidence="3">
    <location>
        <begin position="448"/>
        <end position="526"/>
    </location>
</feature>
<dbReference type="PROSITE" id="PS50005">
    <property type="entry name" value="TPR"/>
    <property type="match status" value="3"/>
</dbReference>
<evidence type="ECO:0000313" key="4">
    <source>
        <dbReference type="EMBL" id="NKI31021.1"/>
    </source>
</evidence>
<keyword evidence="2" id="KW-1133">Transmembrane helix</keyword>
<dbReference type="PANTHER" id="PTHR34220">
    <property type="entry name" value="SENSOR HISTIDINE KINASE YPDA"/>
    <property type="match status" value="1"/>
</dbReference>
<feature type="repeat" description="TPR" evidence="1">
    <location>
        <begin position="216"/>
        <end position="249"/>
    </location>
</feature>